<name>A0A6J6K4B5_9ZZZZ</name>
<proteinExistence type="predicted"/>
<organism evidence="1">
    <name type="scientific">freshwater metagenome</name>
    <dbReference type="NCBI Taxonomy" id="449393"/>
    <lineage>
        <taxon>unclassified sequences</taxon>
        <taxon>metagenomes</taxon>
        <taxon>ecological metagenomes</taxon>
    </lineage>
</organism>
<sequence>MEWQNRGVVVGVVVAKSLRESLGSMSLEVTTQDSSALTEAQLEEMLTIEGSFGLEQFQKAQQDWVLCTLARLDGKLHGVTFSTLERIGGTPCVLLGLMTIKRTAKRDSILKGLMGEAYHRALMAFPDEDVVVGSRFPSADGMEAFKSLTDIIPRFEHRADGEARAWGKRLARRFKVDATYDEKTFTVASGGQSGFLDHVSLKPEKISDEITTLFKGVNAKKGGVLIVHGWTMAESLVKLGARS</sequence>
<dbReference type="AlphaFoldDB" id="A0A6J6K4B5"/>
<protein>
    <submittedName>
        <fullName evidence="1">Unannotated protein</fullName>
    </submittedName>
</protein>
<evidence type="ECO:0000313" key="1">
    <source>
        <dbReference type="EMBL" id="CAB4643243.1"/>
    </source>
</evidence>
<gene>
    <name evidence="1" type="ORF">UFOPK2214_00060</name>
</gene>
<dbReference type="EMBL" id="CAEZWJ010000001">
    <property type="protein sequence ID" value="CAB4643243.1"/>
    <property type="molecule type" value="Genomic_DNA"/>
</dbReference>
<reference evidence="1" key="1">
    <citation type="submission" date="2020-05" db="EMBL/GenBank/DDBJ databases">
        <authorList>
            <person name="Chiriac C."/>
            <person name="Salcher M."/>
            <person name="Ghai R."/>
            <person name="Kavagutti S V."/>
        </authorList>
    </citation>
    <scope>NUCLEOTIDE SEQUENCE</scope>
</reference>
<accession>A0A6J6K4B5</accession>